<comment type="caution">
    <text evidence="1">The sequence shown here is derived from an EMBL/GenBank/DDBJ whole genome shotgun (WGS) entry which is preliminary data.</text>
</comment>
<dbReference type="InterPro" id="IPR050951">
    <property type="entry name" value="Retrovirus_Pol_polyprotein"/>
</dbReference>
<accession>A0A0V1DMD9</accession>
<dbReference type="AlphaFoldDB" id="A0A0V1DMD9"/>
<evidence type="ECO:0000313" key="2">
    <source>
        <dbReference type="Proteomes" id="UP000054632"/>
    </source>
</evidence>
<sequence length="104" mass="11633">MSLIKPSLAFKECCHTSTTSSLQQKPFFTALQKQDCDLNQISFEVDATGIHPAKAKVQAIHDAPTPKNKQQLQAFLGLLNFYYSFLKNKATVAEPLHRLLDKNA</sequence>
<protein>
    <submittedName>
        <fullName evidence="1">Putative mitochondrial-like protein</fullName>
    </submittedName>
</protein>
<dbReference type="PANTHER" id="PTHR37984:SF12">
    <property type="entry name" value="RIBONUCLEASE H"/>
    <property type="match status" value="1"/>
</dbReference>
<feature type="non-terminal residue" evidence="1">
    <location>
        <position position="104"/>
    </location>
</feature>
<name>A0A0V1DMD9_TRIPS</name>
<dbReference type="InterPro" id="IPR043502">
    <property type="entry name" value="DNA/RNA_pol_sf"/>
</dbReference>
<dbReference type="Gene3D" id="3.30.70.270">
    <property type="match status" value="1"/>
</dbReference>
<gene>
    <name evidence="1" type="ORF">T4A_13678</name>
</gene>
<proteinExistence type="predicted"/>
<dbReference type="PANTHER" id="PTHR37984">
    <property type="entry name" value="PROTEIN CBG26694"/>
    <property type="match status" value="1"/>
</dbReference>
<dbReference type="EMBL" id="JYDR01002054">
    <property type="protein sequence ID" value="KRY62622.1"/>
    <property type="molecule type" value="Genomic_DNA"/>
</dbReference>
<dbReference type="InterPro" id="IPR043128">
    <property type="entry name" value="Rev_trsase/Diguanyl_cyclase"/>
</dbReference>
<dbReference type="SUPFAM" id="SSF56672">
    <property type="entry name" value="DNA/RNA polymerases"/>
    <property type="match status" value="1"/>
</dbReference>
<evidence type="ECO:0000313" key="1">
    <source>
        <dbReference type="EMBL" id="KRY62622.1"/>
    </source>
</evidence>
<reference evidence="1 2" key="1">
    <citation type="submission" date="2015-01" db="EMBL/GenBank/DDBJ databases">
        <title>Evolution of Trichinella species and genotypes.</title>
        <authorList>
            <person name="Korhonen P.K."/>
            <person name="Edoardo P."/>
            <person name="Giuseppe L.R."/>
            <person name="Gasser R.B."/>
        </authorList>
    </citation>
    <scope>NUCLEOTIDE SEQUENCE [LARGE SCALE GENOMIC DNA]</scope>
    <source>
        <strain evidence="1">ISS13</strain>
    </source>
</reference>
<organism evidence="1 2">
    <name type="scientific">Trichinella pseudospiralis</name>
    <name type="common">Parasitic roundworm</name>
    <dbReference type="NCBI Taxonomy" id="6337"/>
    <lineage>
        <taxon>Eukaryota</taxon>
        <taxon>Metazoa</taxon>
        <taxon>Ecdysozoa</taxon>
        <taxon>Nematoda</taxon>
        <taxon>Enoplea</taxon>
        <taxon>Dorylaimia</taxon>
        <taxon>Trichinellida</taxon>
        <taxon>Trichinellidae</taxon>
        <taxon>Trichinella</taxon>
    </lineage>
</organism>
<dbReference type="Proteomes" id="UP000054632">
    <property type="component" value="Unassembled WGS sequence"/>
</dbReference>